<dbReference type="GO" id="GO:0030317">
    <property type="term" value="P:flagellated sperm motility"/>
    <property type="evidence" value="ECO:0007669"/>
    <property type="project" value="TreeGrafter"/>
</dbReference>
<feature type="non-terminal residue" evidence="2">
    <location>
        <position position="161"/>
    </location>
</feature>
<organism evidence="2 3">
    <name type="scientific">Stegodyphus mimosarum</name>
    <name type="common">African social velvet spider</name>
    <dbReference type="NCBI Taxonomy" id="407821"/>
    <lineage>
        <taxon>Eukaryota</taxon>
        <taxon>Metazoa</taxon>
        <taxon>Ecdysozoa</taxon>
        <taxon>Arthropoda</taxon>
        <taxon>Chelicerata</taxon>
        <taxon>Arachnida</taxon>
        <taxon>Araneae</taxon>
        <taxon>Araneomorphae</taxon>
        <taxon>Entelegynae</taxon>
        <taxon>Eresoidea</taxon>
        <taxon>Eresidae</taxon>
        <taxon>Stegodyphus</taxon>
    </lineage>
</organism>
<accession>A0A087TP74</accession>
<dbReference type="Pfam" id="PF25805">
    <property type="entry name" value="IQUB"/>
    <property type="match status" value="1"/>
</dbReference>
<sequence length="161" mass="18942">MTLSLKCVSVKDRIDVLTRLKDSIQLYKCALTDNLTKLADREIDLLLRGIKSTHLEGLRSRIRSLFWQYAKQPSFNPEIQRLSKMKRLNGIQPHILCCAACKRFYILSANDIDESLENSVIEKHFAKCKKCLYLENEGWIRRDLEVYKRILKLLINEEEKK</sequence>
<evidence type="ECO:0000313" key="2">
    <source>
        <dbReference type="EMBL" id="KFM66913.1"/>
    </source>
</evidence>
<dbReference type="Proteomes" id="UP000054359">
    <property type="component" value="Unassembled WGS sequence"/>
</dbReference>
<evidence type="ECO:0000259" key="1">
    <source>
        <dbReference type="Pfam" id="PF25805"/>
    </source>
</evidence>
<dbReference type="InterPro" id="IPR037695">
    <property type="entry name" value="IQUB"/>
</dbReference>
<reference evidence="2 3" key="1">
    <citation type="submission" date="2013-11" db="EMBL/GenBank/DDBJ databases">
        <title>Genome sequencing of Stegodyphus mimosarum.</title>
        <authorList>
            <person name="Bechsgaard J."/>
        </authorList>
    </citation>
    <scope>NUCLEOTIDE SEQUENCE [LARGE SCALE GENOMIC DNA]</scope>
</reference>
<dbReference type="GO" id="GO:0031514">
    <property type="term" value="C:motile cilium"/>
    <property type="evidence" value="ECO:0007669"/>
    <property type="project" value="TreeGrafter"/>
</dbReference>
<dbReference type="GO" id="GO:0060271">
    <property type="term" value="P:cilium assembly"/>
    <property type="evidence" value="ECO:0007669"/>
    <property type="project" value="TreeGrafter"/>
</dbReference>
<feature type="domain" description="IQ motif and ubiquitin-like" evidence="1">
    <location>
        <begin position="2"/>
        <end position="87"/>
    </location>
</feature>
<dbReference type="PANTHER" id="PTHR21074">
    <property type="entry name" value="IQ AND UBIQUITIN-LIKE DOMAIN-CONTAINING PROTEIN"/>
    <property type="match status" value="1"/>
</dbReference>
<evidence type="ECO:0000313" key="3">
    <source>
        <dbReference type="Proteomes" id="UP000054359"/>
    </source>
</evidence>
<dbReference type="InterPro" id="IPR057887">
    <property type="entry name" value="IQUB_helical"/>
</dbReference>
<protein>
    <submittedName>
        <fullName evidence="2">IQ and ubiquitin-like domain-containing protein</fullName>
    </submittedName>
</protein>
<name>A0A087TP74_STEMI</name>
<dbReference type="PANTHER" id="PTHR21074:SF0">
    <property type="entry name" value="IQ AND UBIQUITIN-LIKE DOMAIN-CONTAINING PROTEIN"/>
    <property type="match status" value="1"/>
</dbReference>
<dbReference type="EMBL" id="KK116127">
    <property type="protein sequence ID" value="KFM66913.1"/>
    <property type="molecule type" value="Genomic_DNA"/>
</dbReference>
<dbReference type="STRING" id="407821.A0A087TP74"/>
<dbReference type="OrthoDB" id="10265862at2759"/>
<dbReference type="AlphaFoldDB" id="A0A087TP74"/>
<dbReference type="GO" id="GO:0001669">
    <property type="term" value="C:acrosomal vesicle"/>
    <property type="evidence" value="ECO:0007669"/>
    <property type="project" value="TreeGrafter"/>
</dbReference>
<proteinExistence type="predicted"/>
<gene>
    <name evidence="2" type="ORF">X975_03546</name>
</gene>
<keyword evidence="3" id="KW-1185">Reference proteome</keyword>